<feature type="transmembrane region" description="Helical" evidence="8">
    <location>
        <begin position="361"/>
        <end position="380"/>
    </location>
</feature>
<dbReference type="PROSITE" id="PS50109">
    <property type="entry name" value="HIS_KIN"/>
    <property type="match status" value="1"/>
</dbReference>
<evidence type="ECO:0000313" key="10">
    <source>
        <dbReference type="EMBL" id="MBC8601532.1"/>
    </source>
</evidence>
<dbReference type="SUPFAM" id="SSF47384">
    <property type="entry name" value="Homodimeric domain of signal transducing histidine kinase"/>
    <property type="match status" value="1"/>
</dbReference>
<keyword evidence="8" id="KW-1133">Transmembrane helix</keyword>
<keyword evidence="6" id="KW-0902">Two-component regulatory system</keyword>
<evidence type="ECO:0000256" key="8">
    <source>
        <dbReference type="SAM" id="Phobius"/>
    </source>
</evidence>
<evidence type="ECO:0000313" key="13">
    <source>
        <dbReference type="Proteomes" id="UP000629596"/>
    </source>
</evidence>
<name>A0A3D8HG27_9BACT</name>
<protein>
    <recommendedName>
        <fullName evidence="2">histidine kinase</fullName>
        <ecNumber evidence="2">2.7.13.3</ecNumber>
    </recommendedName>
</protein>
<dbReference type="InterPro" id="IPR005467">
    <property type="entry name" value="His_kinase_dom"/>
</dbReference>
<dbReference type="InterPro" id="IPR036097">
    <property type="entry name" value="HisK_dim/P_sf"/>
</dbReference>
<dbReference type="EMBL" id="QREV01000012">
    <property type="protein sequence ID" value="RDU49851.1"/>
    <property type="molecule type" value="Genomic_DNA"/>
</dbReference>
<evidence type="ECO:0000313" key="12">
    <source>
        <dbReference type="Proteomes" id="UP000256321"/>
    </source>
</evidence>
<proteinExistence type="predicted"/>
<keyword evidence="5 11" id="KW-0418">Kinase</keyword>
<dbReference type="InterPro" id="IPR004358">
    <property type="entry name" value="Sig_transdc_His_kin-like_C"/>
</dbReference>
<evidence type="ECO:0000256" key="7">
    <source>
        <dbReference type="ARBA" id="ARBA00023136"/>
    </source>
</evidence>
<organism evidence="11 12">
    <name type="scientific">Parabacteroides acidifaciens</name>
    <dbReference type="NCBI Taxonomy" id="2290935"/>
    <lineage>
        <taxon>Bacteria</taxon>
        <taxon>Pseudomonadati</taxon>
        <taxon>Bacteroidota</taxon>
        <taxon>Bacteroidia</taxon>
        <taxon>Bacteroidales</taxon>
        <taxon>Tannerellaceae</taxon>
        <taxon>Parabacteroides</taxon>
    </lineage>
</organism>
<dbReference type="Gene3D" id="3.30.565.10">
    <property type="entry name" value="Histidine kinase-like ATPase, C-terminal domain"/>
    <property type="match status" value="1"/>
</dbReference>
<comment type="catalytic activity">
    <reaction evidence="1">
        <text>ATP + protein L-histidine = ADP + protein N-phospho-L-histidine.</text>
        <dbReference type="EC" id="2.7.13.3"/>
    </reaction>
</comment>
<evidence type="ECO:0000256" key="4">
    <source>
        <dbReference type="ARBA" id="ARBA00022679"/>
    </source>
</evidence>
<dbReference type="InterPro" id="IPR050736">
    <property type="entry name" value="Sensor_HK_Regulatory"/>
</dbReference>
<dbReference type="CDD" id="cd00082">
    <property type="entry name" value="HisKA"/>
    <property type="match status" value="1"/>
</dbReference>
<reference evidence="11 12" key="1">
    <citation type="submission" date="2018-07" db="EMBL/GenBank/DDBJ databases">
        <title>Parabacteroides acidifaciens nov. sp., isolated from human feces.</title>
        <authorList>
            <person name="Wang Y.J."/>
        </authorList>
    </citation>
    <scope>NUCLEOTIDE SEQUENCE [LARGE SCALE GENOMIC DNA]</scope>
    <source>
        <strain evidence="11 12">426-9</strain>
    </source>
</reference>
<dbReference type="Proteomes" id="UP000256321">
    <property type="component" value="Unassembled WGS sequence"/>
</dbReference>
<dbReference type="RefSeq" id="WP_115499021.1">
    <property type="nucleotide sequence ID" value="NZ_JACRTI010000012.1"/>
</dbReference>
<keyword evidence="7 8" id="KW-0472">Membrane</keyword>
<evidence type="ECO:0000256" key="5">
    <source>
        <dbReference type="ARBA" id="ARBA00022777"/>
    </source>
</evidence>
<accession>A0A3D8HG27</accession>
<dbReference type="FunFam" id="1.10.287.130:FF:000001">
    <property type="entry name" value="Two-component sensor histidine kinase"/>
    <property type="match status" value="1"/>
</dbReference>
<dbReference type="EC" id="2.7.13.3" evidence="2"/>
<feature type="domain" description="Histidine kinase" evidence="9">
    <location>
        <begin position="549"/>
        <end position="763"/>
    </location>
</feature>
<dbReference type="Gene3D" id="3.30.450.20">
    <property type="entry name" value="PAS domain"/>
    <property type="match status" value="1"/>
</dbReference>
<dbReference type="SMART" id="SM00388">
    <property type="entry name" value="HisKA"/>
    <property type="match status" value="1"/>
</dbReference>
<gene>
    <name evidence="11" type="ORF">DWU89_07485</name>
    <name evidence="10" type="ORF">H8784_07320</name>
</gene>
<dbReference type="Gene3D" id="3.40.50.2300">
    <property type="match status" value="2"/>
</dbReference>
<dbReference type="Proteomes" id="UP000629596">
    <property type="component" value="Unassembled WGS sequence"/>
</dbReference>
<dbReference type="EMBL" id="JACRTI010000012">
    <property type="protein sequence ID" value="MBC8601532.1"/>
    <property type="molecule type" value="Genomic_DNA"/>
</dbReference>
<dbReference type="Pfam" id="PF00512">
    <property type="entry name" value="HisKA"/>
    <property type="match status" value="1"/>
</dbReference>
<dbReference type="InterPro" id="IPR003661">
    <property type="entry name" value="HisK_dim/P_dom"/>
</dbReference>
<dbReference type="PANTHER" id="PTHR43711:SF31">
    <property type="entry name" value="HISTIDINE KINASE"/>
    <property type="match status" value="1"/>
</dbReference>
<evidence type="ECO:0000256" key="1">
    <source>
        <dbReference type="ARBA" id="ARBA00000085"/>
    </source>
</evidence>
<dbReference type="Gene3D" id="1.10.287.130">
    <property type="match status" value="1"/>
</dbReference>
<evidence type="ECO:0000256" key="3">
    <source>
        <dbReference type="ARBA" id="ARBA00022553"/>
    </source>
</evidence>
<reference evidence="10 13" key="2">
    <citation type="submission" date="2020-08" db="EMBL/GenBank/DDBJ databases">
        <title>Genome public.</title>
        <authorList>
            <person name="Liu C."/>
            <person name="Sun Q."/>
        </authorList>
    </citation>
    <scope>NUCLEOTIDE SEQUENCE [LARGE SCALE GENOMIC DNA]</scope>
    <source>
        <strain evidence="10 13">426_9</strain>
    </source>
</reference>
<evidence type="ECO:0000259" key="9">
    <source>
        <dbReference type="PROSITE" id="PS50109"/>
    </source>
</evidence>
<dbReference type="InterPro" id="IPR036890">
    <property type="entry name" value="HATPase_C_sf"/>
</dbReference>
<dbReference type="SMART" id="SM00387">
    <property type="entry name" value="HATPase_c"/>
    <property type="match status" value="1"/>
</dbReference>
<keyword evidence="4" id="KW-0808">Transferase</keyword>
<evidence type="ECO:0000313" key="11">
    <source>
        <dbReference type="EMBL" id="RDU49851.1"/>
    </source>
</evidence>
<dbReference type="Pfam" id="PF02518">
    <property type="entry name" value="HATPase_c"/>
    <property type="match status" value="1"/>
</dbReference>
<dbReference type="PROSITE" id="PS51257">
    <property type="entry name" value="PROKAR_LIPOPROTEIN"/>
    <property type="match status" value="1"/>
</dbReference>
<dbReference type="AlphaFoldDB" id="A0A3D8HG27"/>
<dbReference type="FunFam" id="3.30.565.10:FF:000006">
    <property type="entry name" value="Sensor histidine kinase WalK"/>
    <property type="match status" value="1"/>
</dbReference>
<keyword evidence="13" id="KW-1185">Reference proteome</keyword>
<evidence type="ECO:0000256" key="6">
    <source>
        <dbReference type="ARBA" id="ARBA00023012"/>
    </source>
</evidence>
<dbReference type="PRINTS" id="PR00344">
    <property type="entry name" value="BCTRLSENSOR"/>
</dbReference>
<evidence type="ECO:0000256" key="2">
    <source>
        <dbReference type="ARBA" id="ARBA00012438"/>
    </source>
</evidence>
<dbReference type="PANTHER" id="PTHR43711">
    <property type="entry name" value="TWO-COMPONENT HISTIDINE KINASE"/>
    <property type="match status" value="1"/>
</dbReference>
<keyword evidence="3" id="KW-0597">Phosphoprotein</keyword>
<dbReference type="InterPro" id="IPR003594">
    <property type="entry name" value="HATPase_dom"/>
</dbReference>
<sequence>MPYKYSFQLVAVVILLLTFISCGPPADSSKEKHILVIQSYEKHFSAYKEMKKVLSDDLHKRRVRASIYSFYLDCEQFTEKQQRQKTFDKLNELSSWKPDIILVNDDQALNALITCEHPFVKSIPVVFMGINYPNISFIEKHPNITGFSDKPDYRTNIKLIQQLIGNCIIIRVADDTFADNMILADMNEQIKGLCASNNIFSTDRVRLSGKNGISITNIPKIKPDSIYISTLNAKSAHALIKGFGENYYNKAYLATKRDYMTISLGRLSAFPCFTVMNELIGCNNGIVGGYLATLEEQTHEAAGRITDILNGVPLSEFPQIQQSKKSYVFDYDVLSKWGINLSQLPDDAIILNMPLTVRYKIFISILAVIFGILLLAVFIYQRKQYRREAQHKKEAQEKLRQEKAFLSFALESGNIFAFRYKNGIFEFDNEFYHSLGIPPIPITADEFQETIHPDDQEEFIVNRGKLDTGFPARQITRRRYDFNGKGHEWWEFRYAQNKNIEGFSSNDNSVVVSGLCLNIQQIKNTENNLIQARHKAEESDRMKSVFLANMSHEIRTPLNAIVGFSQLLNSDVSLEPEEKVEFLDLISKNSDLLLKLISDILDLSRIESGCLSFSYENIDLSKLIEDVHHTHRLMMPEGVELRMQVPDVPAIIHTDRLRLTQVCTNFINNARKFTTQGYIEIKYELSKDSRFILLSVSDTGKGIPEEKKALVFERFQKLDEFAQGTGLGLAICLSIIKTFGGNISLESTIGKGSTFTIALPYTPGLEISEN</sequence>
<comment type="caution">
    <text evidence="11">The sequence shown here is derived from an EMBL/GenBank/DDBJ whole genome shotgun (WGS) entry which is preliminary data.</text>
</comment>
<dbReference type="GO" id="GO:0000155">
    <property type="term" value="F:phosphorelay sensor kinase activity"/>
    <property type="evidence" value="ECO:0007669"/>
    <property type="project" value="InterPro"/>
</dbReference>
<dbReference type="SUPFAM" id="SSF55874">
    <property type="entry name" value="ATPase domain of HSP90 chaperone/DNA topoisomerase II/histidine kinase"/>
    <property type="match status" value="1"/>
</dbReference>
<keyword evidence="8" id="KW-0812">Transmembrane</keyword>